<proteinExistence type="predicted"/>
<feature type="transmembrane region" description="Helical" evidence="6">
    <location>
        <begin position="476"/>
        <end position="500"/>
    </location>
</feature>
<dbReference type="EMBL" id="JAVDYE010000001">
    <property type="protein sequence ID" value="MDR7384321.1"/>
    <property type="molecule type" value="Genomic_DNA"/>
</dbReference>
<evidence type="ECO:0000256" key="6">
    <source>
        <dbReference type="SAM" id="Phobius"/>
    </source>
</evidence>
<keyword evidence="4 6" id="KW-1133">Transmembrane helix</keyword>
<evidence type="ECO:0000256" key="5">
    <source>
        <dbReference type="ARBA" id="ARBA00023136"/>
    </source>
</evidence>
<keyword evidence="3 6" id="KW-0812">Transmembrane</keyword>
<name>A0ABU2CSL0_9MICO</name>
<reference evidence="8 9" key="1">
    <citation type="submission" date="2023-07" db="EMBL/GenBank/DDBJ databases">
        <title>Sequencing the genomes of 1000 actinobacteria strains.</title>
        <authorList>
            <person name="Klenk H.-P."/>
        </authorList>
    </citation>
    <scope>NUCLEOTIDE SEQUENCE [LARGE SCALE GENOMIC DNA]</scope>
    <source>
        <strain evidence="8 9">DSM 45554</strain>
    </source>
</reference>
<dbReference type="Pfam" id="PF02687">
    <property type="entry name" value="FtsX"/>
    <property type="match status" value="2"/>
</dbReference>
<evidence type="ECO:0000313" key="9">
    <source>
        <dbReference type="Proteomes" id="UP001183585"/>
    </source>
</evidence>
<dbReference type="InterPro" id="IPR038766">
    <property type="entry name" value="Membrane_comp_ABC_pdt"/>
</dbReference>
<organism evidence="8 9">
    <name type="scientific">Promicromonospora iranensis</name>
    <dbReference type="NCBI Taxonomy" id="1105144"/>
    <lineage>
        <taxon>Bacteria</taxon>
        <taxon>Bacillati</taxon>
        <taxon>Actinomycetota</taxon>
        <taxon>Actinomycetes</taxon>
        <taxon>Micrococcales</taxon>
        <taxon>Promicromonosporaceae</taxon>
        <taxon>Promicromonospora</taxon>
    </lineage>
</organism>
<dbReference type="InterPro" id="IPR003838">
    <property type="entry name" value="ABC3_permease_C"/>
</dbReference>
<feature type="transmembrane region" description="Helical" evidence="6">
    <location>
        <begin position="364"/>
        <end position="388"/>
    </location>
</feature>
<evidence type="ECO:0000256" key="2">
    <source>
        <dbReference type="ARBA" id="ARBA00022475"/>
    </source>
</evidence>
<feature type="transmembrane region" description="Helical" evidence="6">
    <location>
        <begin position="446"/>
        <end position="470"/>
    </location>
</feature>
<protein>
    <submittedName>
        <fullName evidence="8">ABC transport system permease protein</fullName>
    </submittedName>
</protein>
<evidence type="ECO:0000256" key="3">
    <source>
        <dbReference type="ARBA" id="ARBA00022692"/>
    </source>
</evidence>
<feature type="transmembrane region" description="Helical" evidence="6">
    <location>
        <begin position="306"/>
        <end position="327"/>
    </location>
</feature>
<feature type="domain" description="ABC3 transporter permease C-terminal" evidence="7">
    <location>
        <begin position="812"/>
        <end position="918"/>
    </location>
</feature>
<feature type="transmembrane region" description="Helical" evidence="6">
    <location>
        <begin position="42"/>
        <end position="63"/>
    </location>
</feature>
<evidence type="ECO:0000256" key="1">
    <source>
        <dbReference type="ARBA" id="ARBA00004651"/>
    </source>
</evidence>
<feature type="transmembrane region" description="Helical" evidence="6">
    <location>
        <begin position="400"/>
        <end position="419"/>
    </location>
</feature>
<evidence type="ECO:0000259" key="7">
    <source>
        <dbReference type="Pfam" id="PF02687"/>
    </source>
</evidence>
<feature type="transmembrane region" description="Helical" evidence="6">
    <location>
        <begin position="521"/>
        <end position="542"/>
    </location>
</feature>
<dbReference type="PANTHER" id="PTHR30287:SF1">
    <property type="entry name" value="INNER MEMBRANE PROTEIN"/>
    <property type="match status" value="1"/>
</dbReference>
<evidence type="ECO:0000256" key="4">
    <source>
        <dbReference type="ARBA" id="ARBA00022989"/>
    </source>
</evidence>
<gene>
    <name evidence="8" type="ORF">J2S48_003836</name>
</gene>
<dbReference type="PANTHER" id="PTHR30287">
    <property type="entry name" value="MEMBRANE COMPONENT OF PREDICTED ABC SUPERFAMILY METABOLITE UPTAKE TRANSPORTER"/>
    <property type="match status" value="1"/>
</dbReference>
<dbReference type="Proteomes" id="UP001183585">
    <property type="component" value="Unassembled WGS sequence"/>
</dbReference>
<comment type="caution">
    <text evidence="8">The sequence shown here is derived from an EMBL/GenBank/DDBJ whole genome shotgun (WGS) entry which is preliminary data.</text>
</comment>
<evidence type="ECO:0000313" key="8">
    <source>
        <dbReference type="EMBL" id="MDR7384321.1"/>
    </source>
</evidence>
<keyword evidence="5 6" id="KW-0472">Membrane</keyword>
<feature type="domain" description="ABC3 transporter permease C-terminal" evidence="7">
    <location>
        <begin position="315"/>
        <end position="428"/>
    </location>
</feature>
<feature type="transmembrane region" description="Helical" evidence="6">
    <location>
        <begin position="895"/>
        <end position="917"/>
    </location>
</feature>
<keyword evidence="9" id="KW-1185">Reference proteome</keyword>
<comment type="subcellular location">
    <subcellularLocation>
        <location evidence="1">Cell membrane</location>
        <topology evidence="1">Multi-pass membrane protein</topology>
    </subcellularLocation>
</comment>
<feature type="transmembrane region" description="Helical" evidence="6">
    <location>
        <begin position="861"/>
        <end position="883"/>
    </location>
</feature>
<feature type="transmembrane region" description="Helical" evidence="6">
    <location>
        <begin position="808"/>
        <end position="831"/>
    </location>
</feature>
<dbReference type="RefSeq" id="WP_274992719.1">
    <property type="nucleotide sequence ID" value="NZ_JAJQQP010000003.1"/>
</dbReference>
<keyword evidence="2" id="KW-1003">Cell membrane</keyword>
<accession>A0ABU2CSL0</accession>
<sequence>MNARIPGTDRPTAGLRYRQVVGRWRLALRLARRDLRRHAGRAVLIAVMVALPVAAGSFVMTTLESNEPYAPADTEAELGPGLQAKIEGIGGPIEQFWQGNGSLWFWDAVGWTKYDSVTAVSMPYQELEQSIERQLPDDDQLVRALKGTVRLDDGEGAAMSVAVQTDFAEPDVAARFPVLQGHLPGDGEIAVTQRHRDLGLDLGDTVEVELADGTTTTATVSGIVPRTIDMISPVLLPESGPLTPPQEVVSRGFDYPLWYVVGDAPVTWSDVQDINAAGAFVTSRDVLLDPPAPVNAGSTWSGYVDWASLSVIAALVLVGLLEAVWLIGPAFAVGARRETRSLALLAVNGAPAPTLRAVMLARGLLTGAAGSLAGVGLGIAATAVLAQMIPDRLPALRLPVGPLTAILLVGVLLAVVSAWPPARRAARADVVTVLAGRRPEVSTPRWPTIIGASAAVGGVVLAVVAGAQHWAVGLSAGIVVADLGLILACGGIVALLGRVAHRLPWTWRFALRDAARYRARTVPAVAAVLVAMAGATAGLTYFDAEKVVVEGTPYWPWASTGTVAVTQGYGHVFAEDESERLQALVDEALPDAGPLLPLPVAVIPASADNSPAPRRELLDLTVLPVDPAGPDVNLSPDFNRWPGPVVTDGSDRQLLHALGIPEEHLDDVAAALADGRLPLPSSHVDADGNATVTVRAYFDDPPVEDRVLPAAVVGVPGERIRNLPILPEALLDELGAEPALGGYLVENPTVPTSEQKSLLQTRVNAELVGFASDRALDVRVETGRQPGQGSDSLLGSLSTPWTNDARPIIGLAIALAAVFLALAGTWSAVALSAVDARPDLATLAAVGAAPSARRRVVAAQAATISVIGSALGLVAGIAIGIGWTLLSRYPVEVPWLQVTALAVAVPVLATVAAWTVTRSRVTLTRRRS</sequence>